<keyword evidence="4 7" id="KW-0812">Transmembrane</keyword>
<evidence type="ECO:0000256" key="1">
    <source>
        <dbReference type="ARBA" id="ARBA00004651"/>
    </source>
</evidence>
<evidence type="ECO:0000313" key="10">
    <source>
        <dbReference type="Proteomes" id="UP000502248"/>
    </source>
</evidence>
<dbReference type="EMBL" id="CP051680">
    <property type="protein sequence ID" value="QJD86430.1"/>
    <property type="molecule type" value="Genomic_DNA"/>
</dbReference>
<reference evidence="9 10" key="1">
    <citation type="submission" date="2020-04" db="EMBL/GenBank/DDBJ databases">
        <title>Genome sequencing of novel species.</title>
        <authorList>
            <person name="Heo J."/>
            <person name="Kim S.-J."/>
            <person name="Kim J.-S."/>
            <person name="Hong S.-B."/>
            <person name="Kwon S.-W."/>
        </authorList>
    </citation>
    <scope>NUCLEOTIDE SEQUENCE [LARGE SCALE GENOMIC DNA]</scope>
    <source>
        <strain evidence="9 10">MFER-1</strain>
    </source>
</reference>
<keyword evidence="2 7" id="KW-0813">Transport</keyword>
<keyword evidence="6 7" id="KW-0472">Membrane</keyword>
<comment type="similarity">
    <text evidence="7">Belongs to the binding-protein-dependent transport system permease family.</text>
</comment>
<sequence length="294" mass="32778">MKSKKVDFYPKSFIVPAIAIYGVFFILPTLVGFGFSFTNWNSDNLTNWFAIKYNGIDNFKYLFENENFNLALYNTVFFALVTTFLKTVIGLLLALGLNQPLATKSLLRGVFYVPNIISIIVIGLLFSSIFSMTGMFNQLLESIGLSRLAETNWLGDPDTAFGTVIAMEVWKASGFSMIIFLAGLQGIPRELYEAATIDGADGLKKFRNITLPMLAPAFTIAITIALISGFKVFDQVYVLTNGHSDTEVINTFIFRAFSAEQYGRASAMNMILFLCIAIVNLLVITFLRKKEVEL</sequence>
<dbReference type="PANTHER" id="PTHR30193:SF37">
    <property type="entry name" value="INNER MEMBRANE ABC TRANSPORTER PERMEASE PROTEIN YCJO"/>
    <property type="match status" value="1"/>
</dbReference>
<feature type="transmembrane region" description="Helical" evidence="7">
    <location>
        <begin position="12"/>
        <end position="35"/>
    </location>
</feature>
<dbReference type="Pfam" id="PF00528">
    <property type="entry name" value="BPD_transp_1"/>
    <property type="match status" value="1"/>
</dbReference>
<dbReference type="GO" id="GO:0055085">
    <property type="term" value="P:transmembrane transport"/>
    <property type="evidence" value="ECO:0007669"/>
    <property type="project" value="InterPro"/>
</dbReference>
<keyword evidence="10" id="KW-1185">Reference proteome</keyword>
<evidence type="ECO:0000256" key="5">
    <source>
        <dbReference type="ARBA" id="ARBA00022989"/>
    </source>
</evidence>
<evidence type="ECO:0000256" key="7">
    <source>
        <dbReference type="RuleBase" id="RU363032"/>
    </source>
</evidence>
<evidence type="ECO:0000256" key="4">
    <source>
        <dbReference type="ARBA" id="ARBA00022692"/>
    </source>
</evidence>
<name>A0A7Z2VP70_9BACL</name>
<evidence type="ECO:0000313" key="9">
    <source>
        <dbReference type="EMBL" id="QJD86430.1"/>
    </source>
</evidence>
<feature type="transmembrane region" description="Helical" evidence="7">
    <location>
        <begin position="109"/>
        <end position="130"/>
    </location>
</feature>
<feature type="transmembrane region" description="Helical" evidence="7">
    <location>
        <begin position="213"/>
        <end position="233"/>
    </location>
</feature>
<dbReference type="RefSeq" id="WP_169282679.1">
    <property type="nucleotide sequence ID" value="NZ_CP051680.1"/>
</dbReference>
<feature type="transmembrane region" description="Helical" evidence="7">
    <location>
        <begin position="160"/>
        <end position="184"/>
    </location>
</feature>
<dbReference type="InterPro" id="IPR035906">
    <property type="entry name" value="MetI-like_sf"/>
</dbReference>
<evidence type="ECO:0000256" key="6">
    <source>
        <dbReference type="ARBA" id="ARBA00023136"/>
    </source>
</evidence>
<keyword evidence="5 7" id="KW-1133">Transmembrane helix</keyword>
<evidence type="ECO:0000259" key="8">
    <source>
        <dbReference type="PROSITE" id="PS50928"/>
    </source>
</evidence>
<proteinExistence type="inferred from homology"/>
<dbReference type="PANTHER" id="PTHR30193">
    <property type="entry name" value="ABC TRANSPORTER PERMEASE PROTEIN"/>
    <property type="match status" value="1"/>
</dbReference>
<dbReference type="SUPFAM" id="SSF161098">
    <property type="entry name" value="MetI-like"/>
    <property type="match status" value="1"/>
</dbReference>
<dbReference type="AlphaFoldDB" id="A0A7Z2VP70"/>
<dbReference type="InterPro" id="IPR000515">
    <property type="entry name" value="MetI-like"/>
</dbReference>
<organism evidence="9 10">
    <name type="scientific">Cohnella herbarum</name>
    <dbReference type="NCBI Taxonomy" id="2728023"/>
    <lineage>
        <taxon>Bacteria</taxon>
        <taxon>Bacillati</taxon>
        <taxon>Bacillota</taxon>
        <taxon>Bacilli</taxon>
        <taxon>Bacillales</taxon>
        <taxon>Paenibacillaceae</taxon>
        <taxon>Cohnella</taxon>
    </lineage>
</organism>
<protein>
    <submittedName>
        <fullName evidence="9">Sugar ABC transporter permease</fullName>
    </submittedName>
</protein>
<keyword evidence="3" id="KW-1003">Cell membrane</keyword>
<gene>
    <name evidence="9" type="ORF">HH215_26865</name>
</gene>
<dbReference type="CDD" id="cd06261">
    <property type="entry name" value="TM_PBP2"/>
    <property type="match status" value="1"/>
</dbReference>
<dbReference type="PROSITE" id="PS50928">
    <property type="entry name" value="ABC_TM1"/>
    <property type="match status" value="1"/>
</dbReference>
<dbReference type="InterPro" id="IPR051393">
    <property type="entry name" value="ABC_transporter_permease"/>
</dbReference>
<dbReference type="KEGG" id="cheb:HH215_26865"/>
<dbReference type="GO" id="GO:0005886">
    <property type="term" value="C:plasma membrane"/>
    <property type="evidence" value="ECO:0007669"/>
    <property type="project" value="UniProtKB-SubCell"/>
</dbReference>
<dbReference type="Gene3D" id="1.10.3720.10">
    <property type="entry name" value="MetI-like"/>
    <property type="match status" value="1"/>
</dbReference>
<dbReference type="Proteomes" id="UP000502248">
    <property type="component" value="Chromosome"/>
</dbReference>
<comment type="subcellular location">
    <subcellularLocation>
        <location evidence="1 7">Cell membrane</location>
        <topology evidence="1 7">Multi-pass membrane protein</topology>
    </subcellularLocation>
</comment>
<feature type="domain" description="ABC transmembrane type-1" evidence="8">
    <location>
        <begin position="72"/>
        <end position="283"/>
    </location>
</feature>
<evidence type="ECO:0000256" key="2">
    <source>
        <dbReference type="ARBA" id="ARBA00022448"/>
    </source>
</evidence>
<evidence type="ECO:0000256" key="3">
    <source>
        <dbReference type="ARBA" id="ARBA00022475"/>
    </source>
</evidence>
<feature type="transmembrane region" description="Helical" evidence="7">
    <location>
        <begin position="267"/>
        <end position="287"/>
    </location>
</feature>
<feature type="transmembrane region" description="Helical" evidence="7">
    <location>
        <begin position="71"/>
        <end position="97"/>
    </location>
</feature>
<accession>A0A7Z2VP70</accession>